<dbReference type="eggNOG" id="KOG4470">
    <property type="taxonomic scope" value="Eukaryota"/>
</dbReference>
<dbReference type="InterPro" id="IPR003186">
    <property type="entry name" value="PA28_C"/>
</dbReference>
<comment type="similarity">
    <text evidence="1">Belongs to the PA28 family.</text>
</comment>
<dbReference type="RefSeq" id="XP_007879145.1">
    <property type="nucleotide sequence ID" value="XM_007880954.1"/>
</dbReference>
<dbReference type="FunFam" id="1.20.120.180:FF:000002">
    <property type="entry name" value="Proteasome activator complex subunit 1"/>
    <property type="match status" value="1"/>
</dbReference>
<evidence type="ECO:0000256" key="3">
    <source>
        <dbReference type="SAM" id="MobiDB-lite"/>
    </source>
</evidence>
<dbReference type="InterPro" id="IPR036997">
    <property type="entry name" value="PA28_C_sf"/>
</dbReference>
<dbReference type="InterPro" id="IPR009077">
    <property type="entry name" value="Proteasome_activ_PA28"/>
</dbReference>
<sequence>MTAEVRLNFEPDTLSQLEEWHESVRTKAITIIQKTIPEKVLFLNQKIAKAQADKTDLLSKHHYFHPDAIATDTTVHHPAAADDAAASSSSKKRKTADANGVATGATPEEATVYTGNVKASEYLERVYDDLRAEWDEMIVLMDDLKMFINLLIPRIEDGDTFGVSVQEEALNEVVRTQDSAYNLLATPFSTLTVRGDLAAKMVRYPGVEDYALALREHDRKSVYRANMQLTDTRNMYAVVLDILRKNISKISKPKSGNQMGSYG</sequence>
<dbReference type="GO" id="GO:0061136">
    <property type="term" value="P:regulation of proteasomal protein catabolic process"/>
    <property type="evidence" value="ECO:0007669"/>
    <property type="project" value="TreeGrafter"/>
</dbReference>
<reference evidence="5 6" key="1">
    <citation type="journal article" date="2013" name="Plant Cell">
        <title>The transition from a phytopathogenic smut ancestor to an anamorphic biocontrol agent deciphered by comparative whole-genome analysis.</title>
        <authorList>
            <person name="Lefebvre F."/>
            <person name="Joly D.L."/>
            <person name="Labbe C."/>
            <person name="Teichmann B."/>
            <person name="Linning R."/>
            <person name="Belzile F."/>
            <person name="Bakkeren G."/>
            <person name="Belanger R.R."/>
        </authorList>
    </citation>
    <scope>NUCLEOTIDE SEQUENCE [LARGE SCALE GENOMIC DNA]</scope>
    <source>
        <strain evidence="5 6">PF-1</strain>
    </source>
</reference>
<proteinExistence type="inferred from homology"/>
<dbReference type="GO" id="GO:0061133">
    <property type="term" value="F:endopeptidase activator activity"/>
    <property type="evidence" value="ECO:0007669"/>
    <property type="project" value="TreeGrafter"/>
</dbReference>
<dbReference type="PANTHER" id="PTHR10660:SF2">
    <property type="entry name" value="LD45860P"/>
    <property type="match status" value="1"/>
</dbReference>
<dbReference type="InterPro" id="IPR036252">
    <property type="entry name" value="Proteasome_activ_sf"/>
</dbReference>
<evidence type="ECO:0000256" key="1">
    <source>
        <dbReference type="ARBA" id="ARBA00005883"/>
    </source>
</evidence>
<organism evidence="5 6">
    <name type="scientific">Pseudozyma flocculosa PF-1</name>
    <dbReference type="NCBI Taxonomy" id="1277687"/>
    <lineage>
        <taxon>Eukaryota</taxon>
        <taxon>Fungi</taxon>
        <taxon>Dikarya</taxon>
        <taxon>Basidiomycota</taxon>
        <taxon>Ustilaginomycotina</taxon>
        <taxon>Ustilaginomycetes</taxon>
        <taxon>Ustilaginales</taxon>
        <taxon>Ustilaginaceae</taxon>
        <taxon>Pseudozyma</taxon>
    </lineage>
</organism>
<dbReference type="Pfam" id="PF02252">
    <property type="entry name" value="PA28_C"/>
    <property type="match status" value="1"/>
</dbReference>
<dbReference type="SUPFAM" id="SSF47216">
    <property type="entry name" value="Proteasome activator"/>
    <property type="match status" value="1"/>
</dbReference>
<accession>A0A061HAU0</accession>
<feature type="compositionally biased region" description="Low complexity" evidence="3">
    <location>
        <begin position="80"/>
        <end position="89"/>
    </location>
</feature>
<dbReference type="AlphaFoldDB" id="A0A061HAU0"/>
<keyword evidence="2" id="KW-0647">Proteasome</keyword>
<protein>
    <recommendedName>
        <fullName evidence="4">Proteasome activator PA28 C-terminal domain-containing protein</fullName>
    </recommendedName>
</protein>
<dbReference type="GO" id="GO:0008537">
    <property type="term" value="C:proteasome activator complex"/>
    <property type="evidence" value="ECO:0007669"/>
    <property type="project" value="InterPro"/>
</dbReference>
<evidence type="ECO:0000256" key="2">
    <source>
        <dbReference type="ARBA" id="ARBA00022942"/>
    </source>
</evidence>
<evidence type="ECO:0000313" key="5">
    <source>
        <dbReference type="EMBL" id="EPQ29150.1"/>
    </source>
</evidence>
<dbReference type="EMBL" id="KE361632">
    <property type="protein sequence ID" value="EPQ29150.1"/>
    <property type="molecule type" value="Genomic_DNA"/>
</dbReference>
<feature type="region of interest" description="Disordered" evidence="3">
    <location>
        <begin position="80"/>
        <end position="103"/>
    </location>
</feature>
<feature type="domain" description="Proteasome activator PA28 C-terminal" evidence="4">
    <location>
        <begin position="117"/>
        <end position="258"/>
    </location>
</feature>
<dbReference type="Proteomes" id="UP000053664">
    <property type="component" value="Unassembled WGS sequence"/>
</dbReference>
<dbReference type="PANTHER" id="PTHR10660">
    <property type="entry name" value="PROTEASOME REGULATOR PA28"/>
    <property type="match status" value="1"/>
</dbReference>
<dbReference type="OrthoDB" id="6591885at2759"/>
<evidence type="ECO:0000313" key="6">
    <source>
        <dbReference type="Proteomes" id="UP000053664"/>
    </source>
</evidence>
<dbReference type="GO" id="GO:2000045">
    <property type="term" value="P:regulation of G1/S transition of mitotic cell cycle"/>
    <property type="evidence" value="ECO:0007669"/>
    <property type="project" value="TreeGrafter"/>
</dbReference>
<dbReference type="GO" id="GO:0005737">
    <property type="term" value="C:cytoplasm"/>
    <property type="evidence" value="ECO:0007669"/>
    <property type="project" value="TreeGrafter"/>
</dbReference>
<dbReference type="KEGG" id="pfp:PFL1_03437"/>
<dbReference type="GeneID" id="19317547"/>
<name>A0A061HAU0_9BASI</name>
<dbReference type="Gene3D" id="1.20.120.180">
    <property type="entry name" value="Proteasome activator pa28, C-terminal domain"/>
    <property type="match status" value="1"/>
</dbReference>
<gene>
    <name evidence="5" type="ORF">PFL1_03437</name>
</gene>
<dbReference type="HOGENOM" id="CLU_062515_1_0_1"/>
<evidence type="ECO:0000259" key="4">
    <source>
        <dbReference type="Pfam" id="PF02252"/>
    </source>
</evidence>
<dbReference type="GO" id="GO:0005654">
    <property type="term" value="C:nucleoplasm"/>
    <property type="evidence" value="ECO:0007669"/>
    <property type="project" value="TreeGrafter"/>
</dbReference>